<keyword evidence="5 6" id="KW-0472">Membrane</keyword>
<evidence type="ECO:0000259" key="7">
    <source>
        <dbReference type="Pfam" id="PF00005"/>
    </source>
</evidence>
<dbReference type="InterPro" id="IPR013525">
    <property type="entry name" value="ABC2_TM"/>
</dbReference>
<feature type="domain" description="ABC-2 type transporter transmembrane" evidence="8">
    <location>
        <begin position="375"/>
        <end position="458"/>
    </location>
</feature>
<dbReference type="SUPFAM" id="SSF52540">
    <property type="entry name" value="P-loop containing nucleoside triphosphate hydrolases"/>
    <property type="match status" value="1"/>
</dbReference>
<evidence type="ECO:0000259" key="9">
    <source>
        <dbReference type="Pfam" id="PF08370"/>
    </source>
</evidence>
<dbReference type="GO" id="GO:0140359">
    <property type="term" value="F:ABC-type transporter activity"/>
    <property type="evidence" value="ECO:0007669"/>
    <property type="project" value="InterPro"/>
</dbReference>
<keyword evidence="3 6" id="KW-0812">Transmembrane</keyword>
<keyword evidence="4 6" id="KW-1133">Transmembrane helix</keyword>
<evidence type="ECO:0000256" key="4">
    <source>
        <dbReference type="ARBA" id="ARBA00022989"/>
    </source>
</evidence>
<dbReference type="PANTHER" id="PTHR19241">
    <property type="entry name" value="ATP-BINDING CASSETTE TRANSPORTER"/>
    <property type="match status" value="1"/>
</dbReference>
<dbReference type="InterPro" id="IPR027417">
    <property type="entry name" value="P-loop_NTPase"/>
</dbReference>
<dbReference type="InterPro" id="IPR003439">
    <property type="entry name" value="ABC_transporter-like_ATP-bd"/>
</dbReference>
<dbReference type="GO" id="GO:0005886">
    <property type="term" value="C:plasma membrane"/>
    <property type="evidence" value="ECO:0007669"/>
    <property type="project" value="UniProtKB-ARBA"/>
</dbReference>
<feature type="transmembrane region" description="Helical" evidence="6">
    <location>
        <begin position="379"/>
        <end position="403"/>
    </location>
</feature>
<dbReference type="Pfam" id="PF01061">
    <property type="entry name" value="ABC2_membrane"/>
    <property type="match status" value="1"/>
</dbReference>
<dbReference type="AlphaFoldDB" id="A0AAN8Z5C1"/>
<evidence type="ECO:0000313" key="10">
    <source>
        <dbReference type="EMBL" id="KAK6927089.1"/>
    </source>
</evidence>
<feature type="domain" description="Plant PDR ABC transporter associated" evidence="9">
    <location>
        <begin position="306"/>
        <end position="363"/>
    </location>
</feature>
<evidence type="ECO:0000256" key="1">
    <source>
        <dbReference type="ARBA" id="ARBA00004141"/>
    </source>
</evidence>
<feature type="transmembrane region" description="Helical" evidence="6">
    <location>
        <begin position="326"/>
        <end position="351"/>
    </location>
</feature>
<protein>
    <submittedName>
        <fullName evidence="10">ABC-2 type transporter</fullName>
    </submittedName>
</protein>
<dbReference type="EMBL" id="JBAMMX010000015">
    <property type="protein sequence ID" value="KAK6927089.1"/>
    <property type="molecule type" value="Genomic_DNA"/>
</dbReference>
<accession>A0AAN8Z5C1</accession>
<evidence type="ECO:0000259" key="8">
    <source>
        <dbReference type="Pfam" id="PF01061"/>
    </source>
</evidence>
<reference evidence="10 11" key="1">
    <citation type="submission" date="2023-12" db="EMBL/GenBank/DDBJ databases">
        <title>A high-quality genome assembly for Dillenia turbinata (Dilleniales).</title>
        <authorList>
            <person name="Chanderbali A."/>
        </authorList>
    </citation>
    <scope>NUCLEOTIDE SEQUENCE [LARGE SCALE GENOMIC DNA]</scope>
    <source>
        <strain evidence="10">LSX21</strain>
        <tissue evidence="10">Leaf</tissue>
    </source>
</reference>
<dbReference type="Proteomes" id="UP001370490">
    <property type="component" value="Unassembled WGS sequence"/>
</dbReference>
<organism evidence="10 11">
    <name type="scientific">Dillenia turbinata</name>
    <dbReference type="NCBI Taxonomy" id="194707"/>
    <lineage>
        <taxon>Eukaryota</taxon>
        <taxon>Viridiplantae</taxon>
        <taxon>Streptophyta</taxon>
        <taxon>Embryophyta</taxon>
        <taxon>Tracheophyta</taxon>
        <taxon>Spermatophyta</taxon>
        <taxon>Magnoliopsida</taxon>
        <taxon>eudicotyledons</taxon>
        <taxon>Gunneridae</taxon>
        <taxon>Pentapetalae</taxon>
        <taxon>Dilleniales</taxon>
        <taxon>Dilleniaceae</taxon>
        <taxon>Dillenia</taxon>
    </lineage>
</organism>
<keyword evidence="2" id="KW-0813">Transport</keyword>
<name>A0AAN8Z5C1_9MAGN</name>
<comment type="caution">
    <text evidence="10">The sequence shown here is derived from an EMBL/GenBank/DDBJ whole genome shotgun (WGS) entry which is preliminary data.</text>
</comment>
<dbReference type="InterPro" id="IPR013581">
    <property type="entry name" value="PDR_assoc"/>
</dbReference>
<evidence type="ECO:0000313" key="11">
    <source>
        <dbReference type="Proteomes" id="UP001370490"/>
    </source>
</evidence>
<evidence type="ECO:0000256" key="5">
    <source>
        <dbReference type="ARBA" id="ARBA00023136"/>
    </source>
</evidence>
<dbReference type="Gene3D" id="3.40.50.300">
    <property type="entry name" value="P-loop containing nucleotide triphosphate hydrolases"/>
    <property type="match status" value="1"/>
</dbReference>
<gene>
    <name evidence="10" type="ORF">RJ641_008808</name>
</gene>
<comment type="subcellular location">
    <subcellularLocation>
        <location evidence="1">Membrane</location>
        <topology evidence="1">Multi-pass membrane protein</topology>
    </subcellularLocation>
</comment>
<feature type="transmembrane region" description="Helical" evidence="6">
    <location>
        <begin position="489"/>
        <end position="512"/>
    </location>
</feature>
<evidence type="ECO:0000256" key="6">
    <source>
        <dbReference type="SAM" id="Phobius"/>
    </source>
</evidence>
<keyword evidence="11" id="KW-1185">Reference proteome</keyword>
<feature type="transmembrane region" description="Helical" evidence="6">
    <location>
        <begin position="409"/>
        <end position="430"/>
    </location>
</feature>
<dbReference type="GO" id="GO:0016887">
    <property type="term" value="F:ATP hydrolysis activity"/>
    <property type="evidence" value="ECO:0007669"/>
    <property type="project" value="InterPro"/>
</dbReference>
<proteinExistence type="predicted"/>
<feature type="transmembrane region" description="Helical" evidence="6">
    <location>
        <begin position="437"/>
        <end position="455"/>
    </location>
</feature>
<feature type="domain" description="ABC transporter" evidence="7">
    <location>
        <begin position="169"/>
        <end position="204"/>
    </location>
</feature>
<evidence type="ECO:0000256" key="3">
    <source>
        <dbReference type="ARBA" id="ARBA00022692"/>
    </source>
</evidence>
<dbReference type="Pfam" id="PF00005">
    <property type="entry name" value="ABC_tran"/>
    <property type="match status" value="1"/>
</dbReference>
<evidence type="ECO:0000256" key="2">
    <source>
        <dbReference type="ARBA" id="ARBA00022448"/>
    </source>
</evidence>
<sequence>MAASNGSEFFAFEIESGVDPFSRPSNAEAVIDAEELLWDALARLPSQKQKQTALLRRTASESDGGQGRTETIDVRKLDRLNRQLVVKKALATNEQDNFKLLSAIKERLDRVGLAVPEVEVRFEDLNITANVQIGSRALPTLINFTRNILESFLTTLRLIRPERHSLTILKKVSGSVQPGRMTLLLGPPGSGKSTLLLALAGKLDGSLKASAYGGKKHSISTDYVLRVLGLDVCAETFVGNDMLRGVSGGQRKRVTTAFHTFNVLELLFMCWHARYVCLVKVSKSFLFSKGQEPSFNSKKFLNRSAYSNNTVGNNILQHYSLPSSGYWYWLGVGILLLYSLFFNCIVTLALAHLNPIRKAQAVILPDSTEEDSAAEVGKFILYLLFMFLTFCYFTFYGMMAVGLTPSQHLAAVVSSAFYSLWNLLSGFLVPKPHIPGWWIWFYYLSPVAWTLRGIITSQLGDVETRIMGTGFQGSVKEYLVVSLGYEPGMIAVSAVVCLCFGCFFFVIFAISVKVLNFQKR</sequence>
<dbReference type="Pfam" id="PF08370">
    <property type="entry name" value="PDR_assoc"/>
    <property type="match status" value="1"/>
</dbReference>
<dbReference type="GO" id="GO:0005524">
    <property type="term" value="F:ATP binding"/>
    <property type="evidence" value="ECO:0007669"/>
    <property type="project" value="InterPro"/>
</dbReference>